<dbReference type="Pfam" id="PF07004">
    <property type="entry name" value="SHIPPO-rpt"/>
    <property type="match status" value="3"/>
</dbReference>
<dbReference type="EMBL" id="JAIWYP010000011">
    <property type="protein sequence ID" value="KAH3735744.1"/>
    <property type="molecule type" value="Genomic_DNA"/>
</dbReference>
<dbReference type="PANTHER" id="PTHR21580:SF28">
    <property type="entry name" value="BOREALIN N-TERMINAL DOMAIN-CONTAINING PROTEIN-RELATED"/>
    <property type="match status" value="1"/>
</dbReference>
<accession>A0A9D4HWT0</accession>
<proteinExistence type="predicted"/>
<comment type="caution">
    <text evidence="1">The sequence shown here is derived from an EMBL/GenBank/DDBJ whole genome shotgun (WGS) entry which is preliminary data.</text>
</comment>
<sequence>MYAYKFIWRCFITEKKGIEPGPAAYDTTNMAPTWMRKAPAFIIAHRNKLRSVDATPSSNTYMLPSTLGNRVPHQPGGIAISMCERREKFGYAEDLAKTPGPAGYTLHSDNSTKKRSPQYSMLGRNIVPTKYNPAPGPGTYNPQNVNSFFKSGPKHVIGIRHSEFVMPTITPADVA</sequence>
<dbReference type="AlphaFoldDB" id="A0A9D4HWT0"/>
<dbReference type="InterPro" id="IPR010736">
    <property type="entry name" value="SHIPPO-rpt"/>
</dbReference>
<dbReference type="PANTHER" id="PTHR21580">
    <property type="entry name" value="SHIPPO-1-RELATED"/>
    <property type="match status" value="1"/>
</dbReference>
<organism evidence="1 2">
    <name type="scientific">Dreissena polymorpha</name>
    <name type="common">Zebra mussel</name>
    <name type="synonym">Mytilus polymorpha</name>
    <dbReference type="NCBI Taxonomy" id="45954"/>
    <lineage>
        <taxon>Eukaryota</taxon>
        <taxon>Metazoa</taxon>
        <taxon>Spiralia</taxon>
        <taxon>Lophotrochozoa</taxon>
        <taxon>Mollusca</taxon>
        <taxon>Bivalvia</taxon>
        <taxon>Autobranchia</taxon>
        <taxon>Heteroconchia</taxon>
        <taxon>Euheterodonta</taxon>
        <taxon>Imparidentia</taxon>
        <taxon>Neoheterodontei</taxon>
        <taxon>Myida</taxon>
        <taxon>Dreissenoidea</taxon>
        <taxon>Dreissenidae</taxon>
        <taxon>Dreissena</taxon>
    </lineage>
</organism>
<evidence type="ECO:0000313" key="2">
    <source>
        <dbReference type="Proteomes" id="UP000828390"/>
    </source>
</evidence>
<evidence type="ECO:0008006" key="3">
    <source>
        <dbReference type="Google" id="ProtNLM"/>
    </source>
</evidence>
<reference evidence="1" key="2">
    <citation type="submission" date="2020-11" db="EMBL/GenBank/DDBJ databases">
        <authorList>
            <person name="McCartney M.A."/>
            <person name="Auch B."/>
            <person name="Kono T."/>
            <person name="Mallez S."/>
            <person name="Becker A."/>
            <person name="Gohl D.M."/>
            <person name="Silverstein K.A.T."/>
            <person name="Koren S."/>
            <person name="Bechman K.B."/>
            <person name="Herman A."/>
            <person name="Abrahante J.E."/>
            <person name="Garbe J."/>
        </authorList>
    </citation>
    <scope>NUCLEOTIDE SEQUENCE</scope>
    <source>
        <strain evidence="1">Duluth1</strain>
        <tissue evidence="1">Whole animal</tissue>
    </source>
</reference>
<protein>
    <recommendedName>
        <fullName evidence="3">Outer dense fiber protein 3</fullName>
    </recommendedName>
</protein>
<name>A0A9D4HWT0_DREPO</name>
<dbReference type="Proteomes" id="UP000828390">
    <property type="component" value="Unassembled WGS sequence"/>
</dbReference>
<reference evidence="1" key="1">
    <citation type="journal article" date="2019" name="bioRxiv">
        <title>The Genome of the Zebra Mussel, Dreissena polymorpha: A Resource for Invasive Species Research.</title>
        <authorList>
            <person name="McCartney M.A."/>
            <person name="Auch B."/>
            <person name="Kono T."/>
            <person name="Mallez S."/>
            <person name="Zhang Y."/>
            <person name="Obille A."/>
            <person name="Becker A."/>
            <person name="Abrahante J.E."/>
            <person name="Garbe J."/>
            <person name="Badalamenti J.P."/>
            <person name="Herman A."/>
            <person name="Mangelson H."/>
            <person name="Liachko I."/>
            <person name="Sullivan S."/>
            <person name="Sone E.D."/>
            <person name="Koren S."/>
            <person name="Silverstein K.A.T."/>
            <person name="Beckman K.B."/>
            <person name="Gohl D.M."/>
        </authorList>
    </citation>
    <scope>NUCLEOTIDE SEQUENCE</scope>
    <source>
        <strain evidence="1">Duluth1</strain>
        <tissue evidence="1">Whole animal</tissue>
    </source>
</reference>
<evidence type="ECO:0000313" key="1">
    <source>
        <dbReference type="EMBL" id="KAH3735744.1"/>
    </source>
</evidence>
<gene>
    <name evidence="1" type="ORF">DPMN_042279</name>
</gene>
<keyword evidence="2" id="KW-1185">Reference proteome</keyword>
<dbReference type="InterPro" id="IPR051291">
    <property type="entry name" value="CIMAP"/>
</dbReference>